<dbReference type="AlphaFoldDB" id="A0A919YMW7"/>
<keyword evidence="1" id="KW-1133">Transmembrane helix</keyword>
<organism evidence="2 3">
    <name type="scientific">Paenibacillus montaniterrae</name>
    <dbReference type="NCBI Taxonomy" id="429341"/>
    <lineage>
        <taxon>Bacteria</taxon>
        <taxon>Bacillati</taxon>
        <taxon>Bacillota</taxon>
        <taxon>Bacilli</taxon>
        <taxon>Bacillales</taxon>
        <taxon>Paenibacillaceae</taxon>
        <taxon>Paenibacillus</taxon>
    </lineage>
</organism>
<reference evidence="2" key="1">
    <citation type="submission" date="2021-03" db="EMBL/GenBank/DDBJ databases">
        <title>Antimicrobial resistance genes in bacteria isolated from Japanese honey, and their potential for conferring macrolide and lincosamide resistance in the American foulbrood pathogen Paenibacillus larvae.</title>
        <authorList>
            <person name="Okamoto M."/>
            <person name="Kumagai M."/>
            <person name="Kanamori H."/>
            <person name="Takamatsu D."/>
        </authorList>
    </citation>
    <scope>NUCLEOTIDE SEQUENCE</scope>
    <source>
        <strain evidence="2">J40TS1</strain>
    </source>
</reference>
<dbReference type="InterPro" id="IPR021315">
    <property type="entry name" value="Gap/Sap"/>
</dbReference>
<feature type="transmembrane region" description="Helical" evidence="1">
    <location>
        <begin position="148"/>
        <end position="170"/>
    </location>
</feature>
<protein>
    <recommendedName>
        <fullName evidence="4">GAP family protein</fullName>
    </recommendedName>
</protein>
<dbReference type="Pfam" id="PF11139">
    <property type="entry name" value="SfLAP"/>
    <property type="match status" value="1"/>
</dbReference>
<dbReference type="Proteomes" id="UP000683139">
    <property type="component" value="Unassembled WGS sequence"/>
</dbReference>
<comment type="caution">
    <text evidence="2">The sequence shown here is derived from an EMBL/GenBank/DDBJ whole genome shotgun (WGS) entry which is preliminary data.</text>
</comment>
<dbReference type="RefSeq" id="WP_213514342.1">
    <property type="nucleotide sequence ID" value="NZ_BOSE01000002.1"/>
</dbReference>
<sequence>MSIQLIATIGGLALLDTLSPATIGVTIYLLLSERRQLASRLFVYVAVVAGVYFTLGVCMMLGLDAVAGAAASIFENRVISWVLFSVGAILFIASFFVPTKKKRELPQVKARSLGAMAALGLTTSIVEAGSAFPYFAAIGLMVSSELNVLQWLPLLLGYNFIMVLPPIALYMLHILFGRSMQQTLNKLREKAASLSGSALSWIMCIVGLLLIFNTLDYL</sequence>
<accession>A0A919YMW7</accession>
<feature type="transmembrane region" description="Helical" evidence="1">
    <location>
        <begin position="191"/>
        <end position="212"/>
    </location>
</feature>
<name>A0A919YMW7_9BACL</name>
<keyword evidence="1" id="KW-0812">Transmembrane</keyword>
<evidence type="ECO:0008006" key="4">
    <source>
        <dbReference type="Google" id="ProtNLM"/>
    </source>
</evidence>
<feature type="transmembrane region" description="Helical" evidence="1">
    <location>
        <begin position="6"/>
        <end position="29"/>
    </location>
</feature>
<gene>
    <name evidence="2" type="ORF">J40TS1_17490</name>
</gene>
<proteinExistence type="predicted"/>
<keyword evidence="1" id="KW-0472">Membrane</keyword>
<evidence type="ECO:0000313" key="3">
    <source>
        <dbReference type="Proteomes" id="UP000683139"/>
    </source>
</evidence>
<evidence type="ECO:0000313" key="2">
    <source>
        <dbReference type="EMBL" id="GIP16107.1"/>
    </source>
</evidence>
<feature type="transmembrane region" description="Helical" evidence="1">
    <location>
        <begin position="78"/>
        <end position="97"/>
    </location>
</feature>
<keyword evidence="3" id="KW-1185">Reference proteome</keyword>
<evidence type="ECO:0000256" key="1">
    <source>
        <dbReference type="SAM" id="Phobius"/>
    </source>
</evidence>
<feature type="transmembrane region" description="Helical" evidence="1">
    <location>
        <begin position="41"/>
        <end position="63"/>
    </location>
</feature>
<dbReference type="EMBL" id="BOSE01000002">
    <property type="protein sequence ID" value="GIP16107.1"/>
    <property type="molecule type" value="Genomic_DNA"/>
</dbReference>
<feature type="transmembrane region" description="Helical" evidence="1">
    <location>
        <begin position="118"/>
        <end position="142"/>
    </location>
</feature>